<sequence length="65" mass="6961">MADVNRTALNLTVTVVAGTPLGQPGPFVLVRRQMDDGDIVNDFYTPEAAQWLAGELTKAAREATS</sequence>
<evidence type="ECO:0000313" key="2">
    <source>
        <dbReference type="Proteomes" id="UP001059617"/>
    </source>
</evidence>
<name>A0ABY5W753_9ACTN</name>
<proteinExistence type="predicted"/>
<protein>
    <submittedName>
        <fullName evidence="1">Uncharacterized protein</fullName>
    </submittedName>
</protein>
<dbReference type="Proteomes" id="UP001059617">
    <property type="component" value="Chromosome"/>
</dbReference>
<evidence type="ECO:0000313" key="1">
    <source>
        <dbReference type="EMBL" id="UWP85927.1"/>
    </source>
</evidence>
<reference evidence="1" key="2">
    <citation type="submission" date="2022-09" db="EMBL/GenBank/DDBJ databases">
        <title>Biosynthetic gene clusters of Dactylosporangioum fulvum.</title>
        <authorList>
            <person name="Caradec T."/>
        </authorList>
    </citation>
    <scope>NUCLEOTIDE SEQUENCE</scope>
    <source>
        <strain evidence="1">NRRL B-16292</strain>
    </source>
</reference>
<organism evidence="1 2">
    <name type="scientific">Dactylosporangium fulvum</name>
    <dbReference type="NCBI Taxonomy" id="53359"/>
    <lineage>
        <taxon>Bacteria</taxon>
        <taxon>Bacillati</taxon>
        <taxon>Actinomycetota</taxon>
        <taxon>Actinomycetes</taxon>
        <taxon>Micromonosporales</taxon>
        <taxon>Micromonosporaceae</taxon>
        <taxon>Dactylosporangium</taxon>
    </lineage>
</organism>
<accession>A0ABY5W753</accession>
<dbReference type="RefSeq" id="WP_259864332.1">
    <property type="nucleotide sequence ID" value="NZ_BAAAST010000036.1"/>
</dbReference>
<reference evidence="1" key="1">
    <citation type="submission" date="2021-04" db="EMBL/GenBank/DDBJ databases">
        <authorList>
            <person name="Hartkoorn R.C."/>
            <person name="Beaudoing E."/>
            <person name="Hot D."/>
        </authorList>
    </citation>
    <scope>NUCLEOTIDE SEQUENCE</scope>
    <source>
        <strain evidence="1">NRRL B-16292</strain>
    </source>
</reference>
<gene>
    <name evidence="1" type="ORF">Dfulv_17410</name>
</gene>
<keyword evidence="2" id="KW-1185">Reference proteome</keyword>
<dbReference type="EMBL" id="CP073720">
    <property type="protein sequence ID" value="UWP85927.1"/>
    <property type="molecule type" value="Genomic_DNA"/>
</dbReference>